<sequence>MSPVRLRVCVQVKQSFTFAAPSPGVRPCTGFHSLLCLLLLPGVLRPYPVCGSNRPLFGKCPVPRAGCQGSWTRSWSRELRNFLKSTLALRMFLPLSARFNGSHECLSSLVSSTAVSRPVISIVAEHLSSMCSHLSSIRAASFSASFSSYLPYSRLQQEWAFLKVPRSLTSKLMAGRSSTVCPFRFWKLTRELRSLGSSSISNLHSFPDQRPKLSSTEGGSPSITLIHPQNSARLPRIHRPQQASRYTPTFHLESNRCQVSWTRSWSRELRNFLKSTLALRMFLPVSARFNGSHECLSSLVSSTAVSRPVISIVAEHLSSMCSHLSSIRAASFSASFSSYLPYSRLQQEWAFLKVPRSLTSKLMAGRSSTVCPFRFWKLTRELRSLGSSSISNLHSFPDQRPKLSSTEGGSPSITLIHPQNSARLPRIQQPQQASRYTPTFHLESNRCQVSWTRSWSRELRDFLKSTLALRMFLPVSARFNRSHECLSSLVSSTAVSRPVISIVAEHLSSMCSHLSSIRAASFSASFSSYLPYSRLQQEWAFLKVPRSLTSKLMTGRSSTVCHFSSGN</sequence>
<reference evidence="2" key="1">
    <citation type="submission" date="2025-08" db="UniProtKB">
        <authorList>
            <consortium name="RefSeq"/>
        </authorList>
    </citation>
    <scope>IDENTIFICATION</scope>
</reference>
<name>A0ABM5CYB4_VICPA</name>
<evidence type="ECO:0000313" key="1">
    <source>
        <dbReference type="Proteomes" id="UP001652581"/>
    </source>
</evidence>
<dbReference type="Proteomes" id="UP001652581">
    <property type="component" value="Unplaced"/>
</dbReference>
<dbReference type="GeneID" id="140694093"/>
<protein>
    <submittedName>
        <fullName evidence="2">Uncharacterized protein</fullName>
    </submittedName>
</protein>
<evidence type="ECO:0000313" key="2">
    <source>
        <dbReference type="RefSeq" id="XP_072813636.1"/>
    </source>
</evidence>
<dbReference type="RefSeq" id="XP_072813636.1">
    <property type="nucleotide sequence ID" value="XM_072957535.1"/>
</dbReference>
<proteinExistence type="predicted"/>
<organism evidence="1 2">
    <name type="scientific">Vicugna pacos</name>
    <name type="common">Alpaca</name>
    <name type="synonym">Lama pacos</name>
    <dbReference type="NCBI Taxonomy" id="30538"/>
    <lineage>
        <taxon>Eukaryota</taxon>
        <taxon>Metazoa</taxon>
        <taxon>Chordata</taxon>
        <taxon>Craniata</taxon>
        <taxon>Vertebrata</taxon>
        <taxon>Euteleostomi</taxon>
        <taxon>Mammalia</taxon>
        <taxon>Eutheria</taxon>
        <taxon>Laurasiatheria</taxon>
        <taxon>Artiodactyla</taxon>
        <taxon>Tylopoda</taxon>
        <taxon>Camelidae</taxon>
        <taxon>Vicugna</taxon>
    </lineage>
</organism>
<gene>
    <name evidence="2" type="primary">LOC140694093</name>
</gene>
<accession>A0ABM5CYB4</accession>
<keyword evidence="1" id="KW-1185">Reference proteome</keyword>